<accession>A0A182R8K9</accession>
<dbReference type="InterPro" id="IPR000618">
    <property type="entry name" value="Insect_cuticle"/>
</dbReference>
<name>A0A182R8K9_ANOFN</name>
<sequence>MVNKIFLKWVYFLFCLSQAFGHAQKLYQFKYGYQVRNLNDQFQHKYKSSDNVTYGCYGFTHPADGGMQRIFYIADQFGYRTVLIGQQTTIYPAPGTSPVLKEWQELPFPAACLNRDAGNSQIIAESTNNPIQPSFDDSRSSLMSASSDVKSIVIPYSHSKTDIHIPVSSDINPLTEPFRLSSSSSECWRSFAGDSTTSFMKTVQCASNDKSKIVTLFFPFRIACTDMEEFEKELRLLVSKFDNLL</sequence>
<dbReference type="Pfam" id="PF00379">
    <property type="entry name" value="Chitin_bind_4"/>
    <property type="match status" value="1"/>
</dbReference>
<dbReference type="GO" id="GO:0042302">
    <property type="term" value="F:structural constituent of cuticle"/>
    <property type="evidence" value="ECO:0007669"/>
    <property type="project" value="UniProtKB-UniRule"/>
</dbReference>
<feature type="signal peptide" evidence="2">
    <location>
        <begin position="1"/>
        <end position="21"/>
    </location>
</feature>
<reference evidence="3" key="1">
    <citation type="submission" date="2020-05" db="UniProtKB">
        <authorList>
            <consortium name="EnsemblMetazoa"/>
        </authorList>
    </citation>
    <scope>IDENTIFICATION</scope>
    <source>
        <strain evidence="3">FUMOZ</strain>
    </source>
</reference>
<evidence type="ECO:0000313" key="3">
    <source>
        <dbReference type="EnsemblMetazoa" id="AFUN002518-PA"/>
    </source>
</evidence>
<dbReference type="EnsemblMetazoa" id="AFUN002518-RA">
    <property type="protein sequence ID" value="AFUN002518-PA"/>
    <property type="gene ID" value="AFUN002518"/>
</dbReference>
<dbReference type="STRING" id="62324.A0A182R8K9"/>
<organism evidence="3">
    <name type="scientific">Anopheles funestus</name>
    <name type="common">African malaria mosquito</name>
    <dbReference type="NCBI Taxonomy" id="62324"/>
    <lineage>
        <taxon>Eukaryota</taxon>
        <taxon>Metazoa</taxon>
        <taxon>Ecdysozoa</taxon>
        <taxon>Arthropoda</taxon>
        <taxon>Hexapoda</taxon>
        <taxon>Insecta</taxon>
        <taxon>Pterygota</taxon>
        <taxon>Neoptera</taxon>
        <taxon>Endopterygota</taxon>
        <taxon>Diptera</taxon>
        <taxon>Nematocera</taxon>
        <taxon>Culicoidea</taxon>
        <taxon>Culicidae</taxon>
        <taxon>Anophelinae</taxon>
        <taxon>Anopheles</taxon>
    </lineage>
</organism>
<evidence type="ECO:0000256" key="2">
    <source>
        <dbReference type="SAM" id="SignalP"/>
    </source>
</evidence>
<feature type="chain" id="PRO_5021334607" evidence="2">
    <location>
        <begin position="22"/>
        <end position="245"/>
    </location>
</feature>
<keyword evidence="1" id="KW-0193">Cuticle</keyword>
<proteinExistence type="predicted"/>
<keyword evidence="2" id="KW-0732">Signal</keyword>
<dbReference type="VEuPathDB" id="VectorBase:AFUN002518"/>
<protein>
    <submittedName>
        <fullName evidence="3">Uncharacterized protein</fullName>
    </submittedName>
</protein>
<evidence type="ECO:0000256" key="1">
    <source>
        <dbReference type="PROSITE-ProRule" id="PRU00497"/>
    </source>
</evidence>
<dbReference type="PROSITE" id="PS51155">
    <property type="entry name" value="CHIT_BIND_RR_2"/>
    <property type="match status" value="1"/>
</dbReference>
<dbReference type="AlphaFoldDB" id="A0A182R8K9"/>